<dbReference type="OrthoDB" id="198652at2759"/>
<dbReference type="CDD" id="cd06222">
    <property type="entry name" value="RNase_H_like"/>
    <property type="match status" value="1"/>
</dbReference>
<proteinExistence type="predicted"/>
<evidence type="ECO:0000313" key="3">
    <source>
        <dbReference type="Proteomes" id="UP000284706"/>
    </source>
</evidence>
<dbReference type="InterPro" id="IPR043502">
    <property type="entry name" value="DNA/RNA_pol_sf"/>
</dbReference>
<dbReference type="STRING" id="231916.A0A409Y173"/>
<accession>A0A409Y173</accession>
<dbReference type="AlphaFoldDB" id="A0A409Y173"/>
<dbReference type="SUPFAM" id="SSF56672">
    <property type="entry name" value="DNA/RNA polymerases"/>
    <property type="match status" value="1"/>
</dbReference>
<feature type="compositionally biased region" description="Polar residues" evidence="1">
    <location>
        <begin position="8"/>
        <end position="25"/>
    </location>
</feature>
<feature type="region of interest" description="Disordered" evidence="1">
    <location>
        <begin position="1"/>
        <end position="71"/>
    </location>
</feature>
<name>A0A409Y173_9AGAR</name>
<dbReference type="InParanoid" id="A0A409Y173"/>
<feature type="region of interest" description="Disordered" evidence="1">
    <location>
        <begin position="180"/>
        <end position="263"/>
    </location>
</feature>
<evidence type="ECO:0000313" key="2">
    <source>
        <dbReference type="EMBL" id="PPQ96749.1"/>
    </source>
</evidence>
<organism evidence="2 3">
    <name type="scientific">Gymnopilus dilepis</name>
    <dbReference type="NCBI Taxonomy" id="231916"/>
    <lineage>
        <taxon>Eukaryota</taxon>
        <taxon>Fungi</taxon>
        <taxon>Dikarya</taxon>
        <taxon>Basidiomycota</taxon>
        <taxon>Agaricomycotina</taxon>
        <taxon>Agaricomycetes</taxon>
        <taxon>Agaricomycetidae</taxon>
        <taxon>Agaricales</taxon>
        <taxon>Agaricineae</taxon>
        <taxon>Hymenogastraceae</taxon>
        <taxon>Gymnopilus</taxon>
    </lineage>
</organism>
<dbReference type="PANTHER" id="PTHR33050:SF7">
    <property type="entry name" value="RIBONUCLEASE H"/>
    <property type="match status" value="1"/>
</dbReference>
<keyword evidence="3" id="KW-1185">Reference proteome</keyword>
<dbReference type="InterPro" id="IPR044730">
    <property type="entry name" value="RNase_H-like_dom_plant"/>
</dbReference>
<evidence type="ECO:0000256" key="1">
    <source>
        <dbReference type="SAM" id="MobiDB-lite"/>
    </source>
</evidence>
<feature type="compositionally biased region" description="Basic and acidic residues" evidence="1">
    <location>
        <begin position="190"/>
        <end position="249"/>
    </location>
</feature>
<dbReference type="EMBL" id="NHYE01001332">
    <property type="protein sequence ID" value="PPQ96749.1"/>
    <property type="molecule type" value="Genomic_DNA"/>
</dbReference>
<dbReference type="InterPro" id="IPR052055">
    <property type="entry name" value="Hepadnavirus_pol/RT"/>
</dbReference>
<gene>
    <name evidence="2" type="ORF">CVT26_010234</name>
</gene>
<evidence type="ECO:0008006" key="4">
    <source>
        <dbReference type="Google" id="ProtNLM"/>
    </source>
</evidence>
<dbReference type="Proteomes" id="UP000284706">
    <property type="component" value="Unassembled WGS sequence"/>
</dbReference>
<comment type="caution">
    <text evidence="2">The sequence shown here is derived from an EMBL/GenBank/DDBJ whole genome shotgun (WGS) entry which is preliminary data.</text>
</comment>
<dbReference type="PANTHER" id="PTHR33050">
    <property type="entry name" value="REVERSE TRANSCRIPTASE DOMAIN-CONTAINING PROTEIN"/>
    <property type="match status" value="1"/>
</dbReference>
<sequence>MSDADASRSAQIARSAVRQSINFVPSGTPEPPDAPGSGDQSITPGTASGTTTRGELPPSSSSTIRTDPTQEVEQRVILEKLENILNRFRNGEIKKARTIADISIVLADSEFLSHAEEEATLNTYLAEVDAEAISTLTRTRVTPTRQPGGFAIPLPITTGHRFAEEVGSKGKGRVEEEIFGYSGGASSGDNRGEWRGVGAREPERARVGDDRAGTVDRADGGRAIRVSDRGVEDGDRLERVSRISDRDYGESSSGEESCGGRRKRVRLTEEEMPWFDASRSASRNPSCIKTCELLKLYERDYSRAKFLVKSAPNAPLGFPVSQWDKIFRGEPIDLNQVASALFRPTVAEERTTRVGDAKISLGVAEPTRKVRSQSDWAAAWNSAVKAYRIAFPHRSDELQAYGDYIQGIFTAKDESVHPAVIHFDIGVRNHVGGGQTILLTDTHEFFSLYNAMVMSDGVAFQSRVSTSKRGPAVNAVTSTSVDPVDSVGTDSISAPLASKPWREVFGTRPKFLRHNLWPDPGPTEEPYLSPTVADWSEFATPLPRPPAHVLADPVATKTISGNPDLFKIVTPIDVDAFERLLAHHPNPEFVSSVCSGLREGFWPWADTTLPDYPLTVDLAKTPKDTREANFIREQCHIEVSKGRFSDSFGPDLLPGMYCMPVHAVPKTRANTSELRMVTDHSTGKFSLNSMIDHNCVTGFPLDNLCHFGEMLLHFAHSSCNQQGLTIWKSDVAEAYRLMPVHPYWQIKQINTVDGLRYVDRCNAFGTSSSAAIWISFNSLVAWIAKHKRGLDYLATYVDDSSGFDVRGDKLFYGPYGEPFPRHQTILLQLWDDLRIPHKRAKQLFSDESLPIIGITVDPNGFIFSLPSEAKENLLEALTTWYSRPVNASKQAYRMRYWKQLAGWINWAFNVFPLLRPCLNCFYSKIAGPYDPGKKILLNNDIREDLSWAAYHIRHSDGIHLLRSREWDPLLADCTIYCDASLSGMGFWYPDSKTGFYASTPDNTPASLIFFFEALTVYCALRNAASREHKGGRIVIYTDNYNTVQIFNSLRCDDKYNIILKSSVDILIDSQIDLRVLHIPGDSNVVADSLSRFQFQNAIDIVPELSISPFQPPLWSLGAAYI</sequence>
<reference evidence="2 3" key="1">
    <citation type="journal article" date="2018" name="Evol. Lett.">
        <title>Horizontal gene cluster transfer increased hallucinogenic mushroom diversity.</title>
        <authorList>
            <person name="Reynolds H.T."/>
            <person name="Vijayakumar V."/>
            <person name="Gluck-Thaler E."/>
            <person name="Korotkin H.B."/>
            <person name="Matheny P.B."/>
            <person name="Slot J.C."/>
        </authorList>
    </citation>
    <scope>NUCLEOTIDE SEQUENCE [LARGE SCALE GENOMIC DNA]</scope>
    <source>
        <strain evidence="2 3">SRW20</strain>
    </source>
</reference>
<feature type="compositionally biased region" description="Polar residues" evidence="1">
    <location>
        <begin position="38"/>
        <end position="71"/>
    </location>
</feature>
<protein>
    <recommendedName>
        <fullName evidence="4">Reverse transcriptase domain-containing protein</fullName>
    </recommendedName>
</protein>